<sequence length="107" mass="12639">MTKSKPTYIWHYYHNQLVTAIFFSMPIKSRRARIKAIKDPGEHALRLRLLKIVKGKIPDEITKFVERNYSDGRRQDLSREKSVIALHKKECKNCPWNGVTIFPIQED</sequence>
<comment type="caution">
    <text evidence="1">The sequence shown here is derived from an EMBL/GenBank/DDBJ whole genome shotgun (WGS) entry which is preliminary data.</text>
</comment>
<gene>
    <name evidence="1" type="ORF">LCGC14_2137550</name>
</gene>
<name>A0A0F9DZL8_9ZZZZ</name>
<evidence type="ECO:0000313" key="1">
    <source>
        <dbReference type="EMBL" id="KKL67184.1"/>
    </source>
</evidence>
<dbReference type="EMBL" id="LAZR01026954">
    <property type="protein sequence ID" value="KKL67184.1"/>
    <property type="molecule type" value="Genomic_DNA"/>
</dbReference>
<protein>
    <submittedName>
        <fullName evidence="1">Uncharacterized protein</fullName>
    </submittedName>
</protein>
<reference evidence="1" key="1">
    <citation type="journal article" date="2015" name="Nature">
        <title>Complex archaea that bridge the gap between prokaryotes and eukaryotes.</title>
        <authorList>
            <person name="Spang A."/>
            <person name="Saw J.H."/>
            <person name="Jorgensen S.L."/>
            <person name="Zaremba-Niedzwiedzka K."/>
            <person name="Martijn J."/>
            <person name="Lind A.E."/>
            <person name="van Eijk R."/>
            <person name="Schleper C."/>
            <person name="Guy L."/>
            <person name="Ettema T.J."/>
        </authorList>
    </citation>
    <scope>NUCLEOTIDE SEQUENCE</scope>
</reference>
<dbReference type="AlphaFoldDB" id="A0A0F9DZL8"/>
<proteinExistence type="predicted"/>
<accession>A0A0F9DZL8</accession>
<organism evidence="1">
    <name type="scientific">marine sediment metagenome</name>
    <dbReference type="NCBI Taxonomy" id="412755"/>
    <lineage>
        <taxon>unclassified sequences</taxon>
        <taxon>metagenomes</taxon>
        <taxon>ecological metagenomes</taxon>
    </lineage>
</organism>